<sequence length="225" mass="24124">MNRSWTTNPGSRTSGNGSTGSRPTATAPPLRVDPTSATGLTPRTFRTYTTTAAAGNHVVMLSPANQYLYPQKLYDTASRRHGAPLSTALLRIETGTGLLLEVPFFFLLTLTNKATETDSLTQGGHCASLSLARRRKCMMRPLRLLDNMPKTKAVVATGREKNSPMAAFHEAGRKLVVGSAAFALGHLARGLGPLQPAMCGSLDIPELVKCSHDGCFKSQTWLLSP</sequence>
<evidence type="ECO:0000313" key="3">
    <source>
        <dbReference type="Proteomes" id="UP001446871"/>
    </source>
</evidence>
<gene>
    <name evidence="2" type="ORF">PG996_011084</name>
</gene>
<feature type="compositionally biased region" description="Low complexity" evidence="1">
    <location>
        <begin position="1"/>
        <end position="24"/>
    </location>
</feature>
<feature type="region of interest" description="Disordered" evidence="1">
    <location>
        <begin position="1"/>
        <end position="42"/>
    </location>
</feature>
<dbReference type="EMBL" id="JAQQWM010000007">
    <property type="protein sequence ID" value="KAK8057147.1"/>
    <property type="molecule type" value="Genomic_DNA"/>
</dbReference>
<comment type="caution">
    <text evidence="2">The sequence shown here is derived from an EMBL/GenBank/DDBJ whole genome shotgun (WGS) entry which is preliminary data.</text>
</comment>
<protein>
    <submittedName>
        <fullName evidence="2">Uncharacterized protein</fullName>
    </submittedName>
</protein>
<evidence type="ECO:0000256" key="1">
    <source>
        <dbReference type="SAM" id="MobiDB-lite"/>
    </source>
</evidence>
<proteinExistence type="predicted"/>
<keyword evidence="3" id="KW-1185">Reference proteome</keyword>
<reference evidence="2 3" key="1">
    <citation type="submission" date="2023-01" db="EMBL/GenBank/DDBJ databases">
        <title>Analysis of 21 Apiospora genomes using comparative genomics revels a genus with tremendous synthesis potential of carbohydrate active enzymes and secondary metabolites.</title>
        <authorList>
            <person name="Sorensen T."/>
        </authorList>
    </citation>
    <scope>NUCLEOTIDE SEQUENCE [LARGE SCALE GENOMIC DNA]</scope>
    <source>
        <strain evidence="2 3">CBS 83171</strain>
    </source>
</reference>
<name>A0ABR1UE16_9PEZI</name>
<evidence type="ECO:0000313" key="2">
    <source>
        <dbReference type="EMBL" id="KAK8057147.1"/>
    </source>
</evidence>
<organism evidence="2 3">
    <name type="scientific">Apiospora saccharicola</name>
    <dbReference type="NCBI Taxonomy" id="335842"/>
    <lineage>
        <taxon>Eukaryota</taxon>
        <taxon>Fungi</taxon>
        <taxon>Dikarya</taxon>
        <taxon>Ascomycota</taxon>
        <taxon>Pezizomycotina</taxon>
        <taxon>Sordariomycetes</taxon>
        <taxon>Xylariomycetidae</taxon>
        <taxon>Amphisphaeriales</taxon>
        <taxon>Apiosporaceae</taxon>
        <taxon>Apiospora</taxon>
    </lineage>
</organism>
<accession>A0ABR1UE16</accession>
<dbReference type="Proteomes" id="UP001446871">
    <property type="component" value="Unassembled WGS sequence"/>
</dbReference>